<gene>
    <name evidence="1" type="ORF">EKJ_16990</name>
</gene>
<organism evidence="1 2">
    <name type="scientific">Qipengyuania flava</name>
    <dbReference type="NCBI Taxonomy" id="192812"/>
    <lineage>
        <taxon>Bacteria</taxon>
        <taxon>Pseudomonadati</taxon>
        <taxon>Pseudomonadota</taxon>
        <taxon>Alphaproteobacteria</taxon>
        <taxon>Sphingomonadales</taxon>
        <taxon>Erythrobacteraceae</taxon>
        <taxon>Qipengyuania</taxon>
    </lineage>
</organism>
<protein>
    <recommendedName>
        <fullName evidence="3">DOMON-like domain-containing protein</fullName>
    </recommendedName>
</protein>
<dbReference type="CDD" id="cd09627">
    <property type="entry name" value="DOMON_murB_like"/>
    <property type="match status" value="1"/>
</dbReference>
<name>A0A3T1CIQ2_9SPHN</name>
<accession>A0A3T1CIQ2</accession>
<dbReference type="Gene3D" id="2.60.40.1190">
    <property type="match status" value="1"/>
</dbReference>
<proteinExistence type="predicted"/>
<sequence>MQVCRLEPHQAHPPLAVTAIEARITHDDRNWLGLRWRIETASELVLPAPAGKRREDGLWQATCFEMFLQPDGGSAYCEFNLSPSERWAAYDFSAPRAGMAQRALPRDPVCTMRAGSRFAIFDAAIPRAGLPSGQSAMGLSCVIEETGGRKSYWALAHGGDAPDFHDPACFTTRLAAPSAA</sequence>
<keyword evidence="2" id="KW-1185">Reference proteome</keyword>
<dbReference type="EMBL" id="AP019389">
    <property type="protein sequence ID" value="BBI20852.1"/>
    <property type="molecule type" value="Genomic_DNA"/>
</dbReference>
<evidence type="ECO:0000313" key="1">
    <source>
        <dbReference type="EMBL" id="BBI20852.1"/>
    </source>
</evidence>
<evidence type="ECO:0008006" key="3">
    <source>
        <dbReference type="Google" id="ProtNLM"/>
    </source>
</evidence>
<reference evidence="1 2" key="1">
    <citation type="submission" date="2019-01" db="EMBL/GenBank/DDBJ databases">
        <title>Complete genome sequence of Erythrobacter flavus KJ5.</title>
        <authorList>
            <person name="Kanesaki Y."/>
            <person name="Brotosudarmo T."/>
            <person name="Moriuchi R."/>
            <person name="Awai K."/>
        </authorList>
    </citation>
    <scope>NUCLEOTIDE SEQUENCE [LARGE SCALE GENOMIC DNA]</scope>
    <source>
        <strain evidence="1 2">KJ5</strain>
    </source>
</reference>
<evidence type="ECO:0000313" key="2">
    <source>
        <dbReference type="Proteomes" id="UP000290057"/>
    </source>
</evidence>
<dbReference type="Proteomes" id="UP000290057">
    <property type="component" value="Chromosome"/>
</dbReference>
<dbReference type="AlphaFoldDB" id="A0A3T1CIQ2"/>